<dbReference type="Pfam" id="PF02962">
    <property type="entry name" value="CHMI"/>
    <property type="match status" value="1"/>
</dbReference>
<dbReference type="AlphaFoldDB" id="A0A2S0MWT2"/>
<evidence type="ECO:0000313" key="1">
    <source>
        <dbReference type="EMBL" id="AVO40342.1"/>
    </source>
</evidence>
<evidence type="ECO:0000313" key="2">
    <source>
        <dbReference type="Proteomes" id="UP000239326"/>
    </source>
</evidence>
<dbReference type="KEGG" id="simp:C6571_02770"/>
<dbReference type="CDD" id="cd00580">
    <property type="entry name" value="CHMI"/>
    <property type="match status" value="1"/>
</dbReference>
<gene>
    <name evidence="1" type="ORF">C6571_02770</name>
</gene>
<dbReference type="InterPro" id="IPR014347">
    <property type="entry name" value="Tautomerase/MIF_sf"/>
</dbReference>
<dbReference type="OrthoDB" id="9814215at2"/>
<dbReference type="EMBL" id="CP027669">
    <property type="protein sequence ID" value="AVO40342.1"/>
    <property type="molecule type" value="Genomic_DNA"/>
</dbReference>
<accession>A0A2S0MWT2</accession>
<dbReference type="PANTHER" id="PTHR37950">
    <property type="entry name" value="4-HYDROXYPHENYLACETATE CATABOLISM PROTEIN"/>
    <property type="match status" value="1"/>
</dbReference>
<dbReference type="Gene3D" id="3.30.429.10">
    <property type="entry name" value="Macrophage Migration Inhibitory Factor"/>
    <property type="match status" value="1"/>
</dbReference>
<dbReference type="InterPro" id="IPR004220">
    <property type="entry name" value="5-COMe_2-OHmuconate_Isoase"/>
</dbReference>
<dbReference type="PANTHER" id="PTHR37950:SF1">
    <property type="entry name" value="4-HYDROXYPHENYLACETATE CATABOLISM PROTEIN"/>
    <property type="match status" value="1"/>
</dbReference>
<keyword evidence="1" id="KW-0413">Isomerase</keyword>
<dbReference type="SUPFAM" id="SSF55331">
    <property type="entry name" value="Tautomerase/MIF"/>
    <property type="match status" value="1"/>
</dbReference>
<protein>
    <submittedName>
        <fullName evidence="1">5-carboxymethyl-2-hydroxymuconate isomerase</fullName>
    </submittedName>
</protein>
<dbReference type="GO" id="GO:0008704">
    <property type="term" value="F:5-carboxymethyl-2-hydroxymuconate delta-isomerase activity"/>
    <property type="evidence" value="ECO:0007669"/>
    <property type="project" value="InterPro"/>
</dbReference>
<organism evidence="1 2">
    <name type="scientific">Simplicispira suum</name>
    <dbReference type="NCBI Taxonomy" id="2109915"/>
    <lineage>
        <taxon>Bacteria</taxon>
        <taxon>Pseudomonadati</taxon>
        <taxon>Pseudomonadota</taxon>
        <taxon>Betaproteobacteria</taxon>
        <taxon>Burkholderiales</taxon>
        <taxon>Comamonadaceae</taxon>
        <taxon>Simplicispira</taxon>
    </lineage>
</organism>
<dbReference type="Proteomes" id="UP000239326">
    <property type="component" value="Chromosome"/>
</dbReference>
<reference evidence="1 2" key="1">
    <citation type="submission" date="2018-03" db="EMBL/GenBank/DDBJ databases">
        <title>Genome sequencing of Simplicispira sp.</title>
        <authorList>
            <person name="Kim S.-J."/>
            <person name="Heo J."/>
            <person name="Kwon S.-W."/>
        </authorList>
    </citation>
    <scope>NUCLEOTIDE SEQUENCE [LARGE SCALE GENOMIC DNA]</scope>
    <source>
        <strain evidence="1 2">SC1-8</strain>
    </source>
</reference>
<proteinExistence type="predicted"/>
<keyword evidence="2" id="KW-1185">Reference proteome</keyword>
<sequence length="119" mass="13243">MPHLIVEYSANLAPFPERKTLVELNEAVCASPEVQTEADLKTRFISQNSFAVGTESSPRGFVHAQLRLLAGRTPDAKADLAERVAAVLRRRTPQPEGMLVQLSVEIVDMDRPSYVKERL</sequence>
<name>A0A2S0MWT2_9BURK</name>
<dbReference type="RefSeq" id="WP_106445335.1">
    <property type="nucleotide sequence ID" value="NZ_CP027669.1"/>
</dbReference>